<dbReference type="GO" id="GO:0008483">
    <property type="term" value="F:transaminase activity"/>
    <property type="evidence" value="ECO:0007669"/>
    <property type="project" value="UniProtKB-KW"/>
</dbReference>
<evidence type="ECO:0000313" key="8">
    <source>
        <dbReference type="Proteomes" id="UP000176317"/>
    </source>
</evidence>
<dbReference type="EMBL" id="MFAT01000062">
    <property type="protein sequence ID" value="OGD85607.1"/>
    <property type="molecule type" value="Genomic_DNA"/>
</dbReference>
<dbReference type="InterPro" id="IPR015424">
    <property type="entry name" value="PyrdxlP-dep_Trfase"/>
</dbReference>
<feature type="non-terminal residue" evidence="7">
    <location>
        <position position="317"/>
    </location>
</feature>
<dbReference type="Pfam" id="PF00155">
    <property type="entry name" value="Aminotran_1_2"/>
    <property type="match status" value="1"/>
</dbReference>
<dbReference type="EC" id="2.6.1.-" evidence="5"/>
<keyword evidence="3 5" id="KW-0808">Transferase</keyword>
<evidence type="ECO:0000259" key="6">
    <source>
        <dbReference type="Pfam" id="PF00155"/>
    </source>
</evidence>
<dbReference type="InterPro" id="IPR004839">
    <property type="entry name" value="Aminotransferase_I/II_large"/>
</dbReference>
<comment type="similarity">
    <text evidence="5">Belongs to the class-I pyridoxal-phosphate-dependent aminotransferase family.</text>
</comment>
<sequence length="317" mass="37044">MKLEKLSKLDKIRSLHGGYWRYGFLDFYYLFNSYFPNKKIYGILGKELSSLVPNYPSTQKVIAKSFSKWNKKKYFNEDNLIISNGSSELIAILNRLITKIVIPIPTFNEYVRLPKEKIILFPLKEKNNFQLDSGELIETIRKTKSEYTVINNPNNPTGNVTTKKEIKKILKTGIITIIDEAFIDFCKEYSVEDLVPKYKNLVIIKSLTKGMGLGGLRIGYLLTTNGKIKDEIRKYLPIWNINSLAERFIELFPDFKKDYDDSIQRIIKNRNSLFKKLKEIPYLESYKPFANFIFCKTKISSRKIAETLFNKHNILIK</sequence>
<protein>
    <recommendedName>
        <fullName evidence="5">Aminotransferase</fullName>
        <ecNumber evidence="5">2.6.1.-</ecNumber>
    </recommendedName>
</protein>
<organism evidence="7 8">
    <name type="scientific">Candidatus Curtissbacteria bacterium RBG_13_35_7</name>
    <dbReference type="NCBI Taxonomy" id="1797705"/>
    <lineage>
        <taxon>Bacteria</taxon>
        <taxon>Candidatus Curtissiibacteriota</taxon>
    </lineage>
</organism>
<dbReference type="AlphaFoldDB" id="A0A1F5G191"/>
<evidence type="ECO:0000256" key="4">
    <source>
        <dbReference type="ARBA" id="ARBA00022898"/>
    </source>
</evidence>
<comment type="cofactor">
    <cofactor evidence="1 5">
        <name>pyridoxal 5'-phosphate</name>
        <dbReference type="ChEBI" id="CHEBI:597326"/>
    </cofactor>
</comment>
<evidence type="ECO:0000256" key="5">
    <source>
        <dbReference type="RuleBase" id="RU000481"/>
    </source>
</evidence>
<dbReference type="PANTHER" id="PTHR42885">
    <property type="entry name" value="HISTIDINOL-PHOSPHATE AMINOTRANSFERASE-RELATED"/>
    <property type="match status" value="1"/>
</dbReference>
<reference evidence="7 8" key="1">
    <citation type="journal article" date="2016" name="Nat. Commun.">
        <title>Thousands of microbial genomes shed light on interconnected biogeochemical processes in an aquifer system.</title>
        <authorList>
            <person name="Anantharaman K."/>
            <person name="Brown C.T."/>
            <person name="Hug L.A."/>
            <person name="Sharon I."/>
            <person name="Castelle C.J."/>
            <person name="Probst A.J."/>
            <person name="Thomas B.C."/>
            <person name="Singh A."/>
            <person name="Wilkins M.J."/>
            <person name="Karaoz U."/>
            <person name="Brodie E.L."/>
            <person name="Williams K.H."/>
            <person name="Hubbard S.S."/>
            <person name="Banfield J.F."/>
        </authorList>
    </citation>
    <scope>NUCLEOTIDE SEQUENCE [LARGE SCALE GENOMIC DNA]</scope>
</reference>
<comment type="caution">
    <text evidence="7">The sequence shown here is derived from an EMBL/GenBank/DDBJ whole genome shotgun (WGS) entry which is preliminary data.</text>
</comment>
<keyword evidence="4" id="KW-0663">Pyridoxal phosphate</keyword>
<name>A0A1F5G191_9BACT</name>
<dbReference type="InterPro" id="IPR015421">
    <property type="entry name" value="PyrdxlP-dep_Trfase_major"/>
</dbReference>
<evidence type="ECO:0000256" key="3">
    <source>
        <dbReference type="ARBA" id="ARBA00022679"/>
    </source>
</evidence>
<dbReference type="InterPro" id="IPR015422">
    <property type="entry name" value="PyrdxlP-dep_Trfase_small"/>
</dbReference>
<evidence type="ECO:0000313" key="7">
    <source>
        <dbReference type="EMBL" id="OGD85607.1"/>
    </source>
</evidence>
<dbReference type="InterPro" id="IPR004838">
    <property type="entry name" value="NHTrfase_class1_PyrdxlP-BS"/>
</dbReference>
<feature type="domain" description="Aminotransferase class I/classII large" evidence="6">
    <location>
        <begin position="56"/>
        <end position="315"/>
    </location>
</feature>
<keyword evidence="2 5" id="KW-0032">Aminotransferase</keyword>
<gene>
    <name evidence="7" type="ORF">A2164_00755</name>
</gene>
<proteinExistence type="inferred from homology"/>
<evidence type="ECO:0000256" key="1">
    <source>
        <dbReference type="ARBA" id="ARBA00001933"/>
    </source>
</evidence>
<dbReference type="Proteomes" id="UP000176317">
    <property type="component" value="Unassembled WGS sequence"/>
</dbReference>
<dbReference type="SUPFAM" id="SSF53383">
    <property type="entry name" value="PLP-dependent transferases"/>
    <property type="match status" value="1"/>
</dbReference>
<accession>A0A1F5G191</accession>
<dbReference type="Gene3D" id="3.90.1150.10">
    <property type="entry name" value="Aspartate Aminotransferase, domain 1"/>
    <property type="match status" value="1"/>
</dbReference>
<dbReference type="Gene3D" id="3.40.640.10">
    <property type="entry name" value="Type I PLP-dependent aspartate aminotransferase-like (Major domain)"/>
    <property type="match status" value="1"/>
</dbReference>
<dbReference type="PANTHER" id="PTHR42885:SF2">
    <property type="entry name" value="HISTIDINOL-PHOSPHATE AMINOTRANSFERASE"/>
    <property type="match status" value="1"/>
</dbReference>
<dbReference type="PROSITE" id="PS00105">
    <property type="entry name" value="AA_TRANSFER_CLASS_1"/>
    <property type="match status" value="1"/>
</dbReference>
<dbReference type="CDD" id="cd00609">
    <property type="entry name" value="AAT_like"/>
    <property type="match status" value="1"/>
</dbReference>
<dbReference type="GO" id="GO:0030170">
    <property type="term" value="F:pyridoxal phosphate binding"/>
    <property type="evidence" value="ECO:0007669"/>
    <property type="project" value="InterPro"/>
</dbReference>
<evidence type="ECO:0000256" key="2">
    <source>
        <dbReference type="ARBA" id="ARBA00022576"/>
    </source>
</evidence>